<dbReference type="STRING" id="1236971.JCM9152_786"/>
<proteinExistence type="predicted"/>
<keyword evidence="3" id="KW-1185">Reference proteome</keyword>
<evidence type="ECO:0000256" key="1">
    <source>
        <dbReference type="SAM" id="Phobius"/>
    </source>
</evidence>
<keyword evidence="1" id="KW-0472">Membrane</keyword>
<dbReference type="OrthoDB" id="1937886at2"/>
<evidence type="ECO:0000313" key="2">
    <source>
        <dbReference type="EMBL" id="GAE29429.1"/>
    </source>
</evidence>
<sequence length="108" mass="12527">MKRINHTIMGYSVLLCALIVIFIPSRFISDGMGRYTYGYPLTSITIYQREPNSIWFGTNFFTGNDGLHINLLSILVNVLIIYLAIHFVTKRWKRRKETITLKRQQGAS</sequence>
<gene>
    <name evidence="2" type="ORF">JCM9152_786</name>
</gene>
<feature type="transmembrane region" description="Helical" evidence="1">
    <location>
        <begin position="7"/>
        <end position="28"/>
    </location>
</feature>
<dbReference type="RefSeq" id="WP_035340996.1">
    <property type="nucleotide sequence ID" value="NZ_BAUU01000004.1"/>
</dbReference>
<name>W4QDL4_9BACI</name>
<comment type="caution">
    <text evidence="2">The sequence shown here is derived from an EMBL/GenBank/DDBJ whole genome shotgun (WGS) entry which is preliminary data.</text>
</comment>
<protein>
    <submittedName>
        <fullName evidence="2">Uncharacterized protein</fullName>
    </submittedName>
</protein>
<organism evidence="2 3">
    <name type="scientific">Halalkalibacter hemicellulosilyticusJCM 9152</name>
    <dbReference type="NCBI Taxonomy" id="1236971"/>
    <lineage>
        <taxon>Bacteria</taxon>
        <taxon>Bacillati</taxon>
        <taxon>Bacillota</taxon>
        <taxon>Bacilli</taxon>
        <taxon>Bacillales</taxon>
        <taxon>Bacillaceae</taxon>
        <taxon>Halalkalibacter</taxon>
    </lineage>
</organism>
<dbReference type="Proteomes" id="UP000018895">
    <property type="component" value="Unassembled WGS sequence"/>
</dbReference>
<reference evidence="2" key="1">
    <citation type="journal article" date="2014" name="Genome Announc.">
        <title>Draft Genome Sequences of Three Alkaliphilic Bacillus Strains, Bacillus wakoensis JCM 9140T, Bacillus akibai JCM 9157T, and Bacillus hemicellulosilyticus JCM 9152T.</title>
        <authorList>
            <person name="Yuki M."/>
            <person name="Oshima K."/>
            <person name="Suda W."/>
            <person name="Oshida Y."/>
            <person name="Kitamura K."/>
            <person name="Iida T."/>
            <person name="Hattori M."/>
            <person name="Ohkuma M."/>
        </authorList>
    </citation>
    <scope>NUCLEOTIDE SEQUENCE [LARGE SCALE GENOMIC DNA]</scope>
    <source>
        <strain evidence="2">JCM 9152</strain>
    </source>
</reference>
<keyword evidence="1" id="KW-1133">Transmembrane helix</keyword>
<dbReference type="AlphaFoldDB" id="W4QDL4"/>
<dbReference type="EMBL" id="BAUU01000004">
    <property type="protein sequence ID" value="GAE29429.1"/>
    <property type="molecule type" value="Genomic_DNA"/>
</dbReference>
<feature type="transmembrane region" description="Helical" evidence="1">
    <location>
        <begin position="67"/>
        <end position="88"/>
    </location>
</feature>
<keyword evidence="1" id="KW-0812">Transmembrane</keyword>
<accession>W4QDL4</accession>
<evidence type="ECO:0000313" key="3">
    <source>
        <dbReference type="Proteomes" id="UP000018895"/>
    </source>
</evidence>